<dbReference type="Proteomes" id="UP000177306">
    <property type="component" value="Unassembled WGS sequence"/>
</dbReference>
<dbReference type="PANTHER" id="PTHR33988">
    <property type="entry name" value="ENDORIBONUCLEASE MAZF-RELATED"/>
    <property type="match status" value="1"/>
</dbReference>
<accession>A0A1F6EHN8</accession>
<dbReference type="InterPro" id="IPR003477">
    <property type="entry name" value="PemK-like"/>
</dbReference>
<evidence type="ECO:0000313" key="2">
    <source>
        <dbReference type="Proteomes" id="UP000177306"/>
    </source>
</evidence>
<dbReference type="GO" id="GO:0016075">
    <property type="term" value="P:rRNA catabolic process"/>
    <property type="evidence" value="ECO:0007669"/>
    <property type="project" value="TreeGrafter"/>
</dbReference>
<dbReference type="EMBL" id="MFLY01000010">
    <property type="protein sequence ID" value="OGG73117.1"/>
    <property type="molecule type" value="Genomic_DNA"/>
</dbReference>
<dbReference type="Pfam" id="PF02452">
    <property type="entry name" value="PemK_toxin"/>
    <property type="match status" value="1"/>
</dbReference>
<dbReference type="Gene3D" id="2.30.30.110">
    <property type="match status" value="1"/>
</dbReference>
<dbReference type="SUPFAM" id="SSF50118">
    <property type="entry name" value="Cell growth inhibitor/plasmid maintenance toxic component"/>
    <property type="match status" value="1"/>
</dbReference>
<comment type="caution">
    <text evidence="1">The sequence shown here is derived from an EMBL/GenBank/DDBJ whole genome shotgun (WGS) entry which is preliminary data.</text>
</comment>
<sequence>MRPGDIWIVHIPQLGTHEQSGTRPAVIVARVTKNIVTIIPCTSNELALRFPFTCALKPSKKNGLRIPSVALVFHLRAIDVSYLEVKIGRLDPATLRKIRSLARQLIG</sequence>
<gene>
    <name evidence="1" type="ORF">A3A38_04890</name>
</gene>
<dbReference type="GO" id="GO:0006402">
    <property type="term" value="P:mRNA catabolic process"/>
    <property type="evidence" value="ECO:0007669"/>
    <property type="project" value="TreeGrafter"/>
</dbReference>
<evidence type="ECO:0008006" key="3">
    <source>
        <dbReference type="Google" id="ProtNLM"/>
    </source>
</evidence>
<protein>
    <recommendedName>
        <fullName evidence="3">mRNA interferase</fullName>
    </recommendedName>
</protein>
<evidence type="ECO:0000313" key="1">
    <source>
        <dbReference type="EMBL" id="OGG73117.1"/>
    </source>
</evidence>
<dbReference type="GO" id="GO:0003677">
    <property type="term" value="F:DNA binding"/>
    <property type="evidence" value="ECO:0007669"/>
    <property type="project" value="InterPro"/>
</dbReference>
<name>A0A1F6EHN8_9BACT</name>
<proteinExistence type="predicted"/>
<dbReference type="GO" id="GO:0004521">
    <property type="term" value="F:RNA endonuclease activity"/>
    <property type="evidence" value="ECO:0007669"/>
    <property type="project" value="TreeGrafter"/>
</dbReference>
<reference evidence="1 2" key="1">
    <citation type="journal article" date="2016" name="Nat. Commun.">
        <title>Thousands of microbial genomes shed light on interconnected biogeochemical processes in an aquifer system.</title>
        <authorList>
            <person name="Anantharaman K."/>
            <person name="Brown C.T."/>
            <person name="Hug L.A."/>
            <person name="Sharon I."/>
            <person name="Castelle C.J."/>
            <person name="Probst A.J."/>
            <person name="Thomas B.C."/>
            <person name="Singh A."/>
            <person name="Wilkins M.J."/>
            <person name="Karaoz U."/>
            <person name="Brodie E.L."/>
            <person name="Williams K.H."/>
            <person name="Hubbard S.S."/>
            <person name="Banfield J.F."/>
        </authorList>
    </citation>
    <scope>NUCLEOTIDE SEQUENCE [LARGE SCALE GENOMIC DNA]</scope>
</reference>
<dbReference type="AlphaFoldDB" id="A0A1F6EHN8"/>
<dbReference type="InterPro" id="IPR011067">
    <property type="entry name" value="Plasmid_toxin/cell-grow_inhib"/>
</dbReference>
<organism evidence="1 2">
    <name type="scientific">Candidatus Kaiserbacteria bacterium RIFCSPLOWO2_01_FULL_53_17</name>
    <dbReference type="NCBI Taxonomy" id="1798511"/>
    <lineage>
        <taxon>Bacteria</taxon>
        <taxon>Candidatus Kaiseribacteriota</taxon>
    </lineage>
</organism>